<dbReference type="AlphaFoldDB" id="A0A5D2EW40"/>
<proteinExistence type="predicted"/>
<protein>
    <submittedName>
        <fullName evidence="3">Uncharacterized protein</fullName>
    </submittedName>
</protein>
<sequence>MAAPLFPAIFTGFFFFVFLISLTSQDQLNNNDHNLLIRELDDAKLKLSRLESVLEETIQSIDAKTLLLKEREKLLEDMENKITYLQSVISTLEDDSLLADEKLKALEEEVRLLWDASRKNNFELHVLESEAQDTEDRVEAVNLKVEKMAEVVTEQWIQIQHLEQALQLAQRRALQDQKQSSLMTFLKDIFQRCLVYWNIIRSEKDLPLSTTCLKLCNN</sequence>
<name>A0A5D2EW40_GOSDA</name>
<reference evidence="3 4" key="1">
    <citation type="submission" date="2019-06" db="EMBL/GenBank/DDBJ databases">
        <title>WGS assembly of Gossypium darwinii.</title>
        <authorList>
            <person name="Chen Z.J."/>
            <person name="Sreedasyam A."/>
            <person name="Ando A."/>
            <person name="Song Q."/>
            <person name="De L."/>
            <person name="Hulse-Kemp A."/>
            <person name="Ding M."/>
            <person name="Ye W."/>
            <person name="Kirkbride R."/>
            <person name="Jenkins J."/>
            <person name="Plott C."/>
            <person name="Lovell J."/>
            <person name="Lin Y.-M."/>
            <person name="Vaughn R."/>
            <person name="Liu B."/>
            <person name="Li W."/>
            <person name="Simpson S."/>
            <person name="Scheffler B."/>
            <person name="Saski C."/>
            <person name="Grover C."/>
            <person name="Hu G."/>
            <person name="Conover J."/>
            <person name="Carlson J."/>
            <person name="Shu S."/>
            <person name="Boston L."/>
            <person name="Williams M."/>
            <person name="Peterson D."/>
            <person name="Mcgee K."/>
            <person name="Jones D."/>
            <person name="Wendel J."/>
            <person name="Stelly D."/>
            <person name="Grimwood J."/>
            <person name="Schmutz J."/>
        </authorList>
    </citation>
    <scope>NUCLEOTIDE SEQUENCE [LARGE SCALE GENOMIC DNA]</scope>
    <source>
        <strain evidence="3">1808015.09</strain>
    </source>
</reference>
<keyword evidence="2" id="KW-0732">Signal</keyword>
<dbReference type="EMBL" id="CM017697">
    <property type="protein sequence ID" value="TYG97351.1"/>
    <property type="molecule type" value="Genomic_DNA"/>
</dbReference>
<evidence type="ECO:0000313" key="4">
    <source>
        <dbReference type="Proteomes" id="UP000323506"/>
    </source>
</evidence>
<dbReference type="Proteomes" id="UP000323506">
    <property type="component" value="Chromosome A10"/>
</dbReference>
<feature type="coiled-coil region" evidence="1">
    <location>
        <begin position="33"/>
        <end position="179"/>
    </location>
</feature>
<evidence type="ECO:0000256" key="1">
    <source>
        <dbReference type="SAM" id="Coils"/>
    </source>
</evidence>
<gene>
    <name evidence="3" type="ORF">ES288_A10G032300v1</name>
</gene>
<keyword evidence="1" id="KW-0175">Coiled coil</keyword>
<evidence type="ECO:0000256" key="2">
    <source>
        <dbReference type="SAM" id="SignalP"/>
    </source>
</evidence>
<feature type="chain" id="PRO_5023068378" evidence="2">
    <location>
        <begin position="26"/>
        <end position="218"/>
    </location>
</feature>
<organism evidence="3 4">
    <name type="scientific">Gossypium darwinii</name>
    <name type="common">Darwin's cotton</name>
    <name type="synonym">Gossypium barbadense var. darwinii</name>
    <dbReference type="NCBI Taxonomy" id="34276"/>
    <lineage>
        <taxon>Eukaryota</taxon>
        <taxon>Viridiplantae</taxon>
        <taxon>Streptophyta</taxon>
        <taxon>Embryophyta</taxon>
        <taxon>Tracheophyta</taxon>
        <taxon>Spermatophyta</taxon>
        <taxon>Magnoliopsida</taxon>
        <taxon>eudicotyledons</taxon>
        <taxon>Gunneridae</taxon>
        <taxon>Pentapetalae</taxon>
        <taxon>rosids</taxon>
        <taxon>malvids</taxon>
        <taxon>Malvales</taxon>
        <taxon>Malvaceae</taxon>
        <taxon>Malvoideae</taxon>
        <taxon>Gossypium</taxon>
    </lineage>
</organism>
<evidence type="ECO:0000313" key="3">
    <source>
        <dbReference type="EMBL" id="TYG97351.1"/>
    </source>
</evidence>
<feature type="signal peptide" evidence="2">
    <location>
        <begin position="1"/>
        <end position="25"/>
    </location>
</feature>
<accession>A0A5D2EW40</accession>
<dbReference type="PANTHER" id="PTHR34360">
    <property type="entry name" value="OS08G0519400 PROTEIN"/>
    <property type="match status" value="1"/>
</dbReference>
<keyword evidence="4" id="KW-1185">Reference proteome</keyword>
<dbReference type="PANTHER" id="PTHR34360:SF2">
    <property type="entry name" value="MYOSIN HEAVY CHAIN-LIKE PROTEIN"/>
    <property type="match status" value="1"/>
</dbReference>